<dbReference type="AlphaFoldDB" id="A0AAD6UNJ6"/>
<feature type="coiled-coil region" evidence="1">
    <location>
        <begin position="63"/>
        <end position="90"/>
    </location>
</feature>
<evidence type="ECO:0000313" key="3">
    <source>
        <dbReference type="EMBL" id="KAJ7189481.1"/>
    </source>
</evidence>
<evidence type="ECO:0000256" key="1">
    <source>
        <dbReference type="SAM" id="Coils"/>
    </source>
</evidence>
<organism evidence="3 4">
    <name type="scientific">Mycena pura</name>
    <dbReference type="NCBI Taxonomy" id="153505"/>
    <lineage>
        <taxon>Eukaryota</taxon>
        <taxon>Fungi</taxon>
        <taxon>Dikarya</taxon>
        <taxon>Basidiomycota</taxon>
        <taxon>Agaricomycotina</taxon>
        <taxon>Agaricomycetes</taxon>
        <taxon>Agaricomycetidae</taxon>
        <taxon>Agaricales</taxon>
        <taxon>Marasmiineae</taxon>
        <taxon>Mycenaceae</taxon>
        <taxon>Mycena</taxon>
    </lineage>
</organism>
<evidence type="ECO:0000313" key="4">
    <source>
        <dbReference type="Proteomes" id="UP001219525"/>
    </source>
</evidence>
<feature type="coiled-coil region" evidence="1">
    <location>
        <begin position="115"/>
        <end position="149"/>
    </location>
</feature>
<feature type="compositionally biased region" description="Pro residues" evidence="2">
    <location>
        <begin position="14"/>
        <end position="26"/>
    </location>
</feature>
<keyword evidence="4" id="KW-1185">Reference proteome</keyword>
<proteinExistence type="predicted"/>
<dbReference type="Proteomes" id="UP001219525">
    <property type="component" value="Unassembled WGS sequence"/>
</dbReference>
<feature type="region of interest" description="Disordered" evidence="2">
    <location>
        <begin position="295"/>
        <end position="321"/>
    </location>
</feature>
<gene>
    <name evidence="3" type="ORF">GGX14DRAFT_408789</name>
</gene>
<reference evidence="3" key="1">
    <citation type="submission" date="2023-03" db="EMBL/GenBank/DDBJ databases">
        <title>Massive genome expansion in bonnet fungi (Mycena s.s.) driven by repeated elements and novel gene families across ecological guilds.</title>
        <authorList>
            <consortium name="Lawrence Berkeley National Laboratory"/>
            <person name="Harder C.B."/>
            <person name="Miyauchi S."/>
            <person name="Viragh M."/>
            <person name="Kuo A."/>
            <person name="Thoen E."/>
            <person name="Andreopoulos B."/>
            <person name="Lu D."/>
            <person name="Skrede I."/>
            <person name="Drula E."/>
            <person name="Henrissat B."/>
            <person name="Morin E."/>
            <person name="Kohler A."/>
            <person name="Barry K."/>
            <person name="LaButti K."/>
            <person name="Morin E."/>
            <person name="Salamov A."/>
            <person name="Lipzen A."/>
            <person name="Mereny Z."/>
            <person name="Hegedus B."/>
            <person name="Baldrian P."/>
            <person name="Stursova M."/>
            <person name="Weitz H."/>
            <person name="Taylor A."/>
            <person name="Grigoriev I.V."/>
            <person name="Nagy L.G."/>
            <person name="Martin F."/>
            <person name="Kauserud H."/>
        </authorList>
    </citation>
    <scope>NUCLEOTIDE SEQUENCE</scope>
    <source>
        <strain evidence="3">9144</strain>
    </source>
</reference>
<sequence>MDVDPVNPWTTPTPAYPCSPCTPTPRSPTHEEGHRQKIRAVAGPGRRENDNLRDWESFHKEKTQEARAKAKQLAHENNQLRLALEDATAKLGTPAGVDPDKQQLLETLIEQASVVRNLQSDIHDKTSAIQSLQRDQDELRAMLTVAQKDQMTQFTAQLAATQKLLTERDAEVAKLSNNLIERHDEAMQLRTNLTQAQKTPMQRVVQRRGTRASLAPVLNTSTPLINIPLNPIPVPMATAGSGSTPNAAGTSRRKSILSATPGLAEMLGTDVASLAPLIESFEKLVTNAANVSVTADSPAATRKRGTGNKGKRRQRKSTSMGQSAFKNYIHAVVRNVIHESFGVLRTLDFQTHVPATEADVKACEEYEREPAANRFQWDFGVRYLESRWNSLMVTKIVDLTYKRDQEDLNLIVDSDLERDMLEAIVLEKLESYRRAFKQIQPRFDEDQGRMETVKEARDRAADTIEQTHLDARSNSSKHRKFNTRVETIKMTIELKKHASALDLAAWERLLELVNHLGEHGMSSEEEDETEVGNARIIIYKVKLCAWRQPSIVGYLKFVDAQTAGYRKTQLGPKAAPRFRVDEHGVSAPPSGLPHSLYNEDWLQTQSPSVLKKLQVSKEVFELFVAATERMVFN</sequence>
<dbReference type="EMBL" id="JARJCW010000176">
    <property type="protein sequence ID" value="KAJ7189481.1"/>
    <property type="molecule type" value="Genomic_DNA"/>
</dbReference>
<keyword evidence="1" id="KW-0175">Coiled coil</keyword>
<evidence type="ECO:0000256" key="2">
    <source>
        <dbReference type="SAM" id="MobiDB-lite"/>
    </source>
</evidence>
<accession>A0AAD6UNJ6</accession>
<name>A0AAD6UNJ6_9AGAR</name>
<feature type="compositionally biased region" description="Basic residues" evidence="2">
    <location>
        <begin position="301"/>
        <end position="316"/>
    </location>
</feature>
<feature type="region of interest" description="Disordered" evidence="2">
    <location>
        <begin position="1"/>
        <end position="35"/>
    </location>
</feature>
<comment type="caution">
    <text evidence="3">The sequence shown here is derived from an EMBL/GenBank/DDBJ whole genome shotgun (WGS) entry which is preliminary data.</text>
</comment>
<protein>
    <submittedName>
        <fullName evidence="3">Uncharacterized protein</fullName>
    </submittedName>
</protein>